<dbReference type="EMBL" id="CP037421">
    <property type="protein sequence ID" value="QDT24958.1"/>
    <property type="molecule type" value="Genomic_DNA"/>
</dbReference>
<reference evidence="1 2" key="1">
    <citation type="submission" date="2019-03" db="EMBL/GenBank/DDBJ databases">
        <title>Deep-cultivation of Planctomycetes and their phenomic and genomic characterization uncovers novel biology.</title>
        <authorList>
            <person name="Wiegand S."/>
            <person name="Jogler M."/>
            <person name="Boedeker C."/>
            <person name="Pinto D."/>
            <person name="Vollmers J."/>
            <person name="Rivas-Marin E."/>
            <person name="Kohn T."/>
            <person name="Peeters S.H."/>
            <person name="Heuer A."/>
            <person name="Rast P."/>
            <person name="Oberbeckmann S."/>
            <person name="Bunk B."/>
            <person name="Jeske O."/>
            <person name="Meyerdierks A."/>
            <person name="Storesund J.E."/>
            <person name="Kallscheuer N."/>
            <person name="Luecker S."/>
            <person name="Lage O.M."/>
            <person name="Pohl T."/>
            <person name="Merkel B.J."/>
            <person name="Hornburger P."/>
            <person name="Mueller R.-W."/>
            <person name="Bruemmer F."/>
            <person name="Labrenz M."/>
            <person name="Spormann A.M."/>
            <person name="Op den Camp H."/>
            <person name="Overmann J."/>
            <person name="Amann R."/>
            <person name="Jetten M.S.M."/>
            <person name="Mascher T."/>
            <person name="Medema M.H."/>
            <person name="Devos D.P."/>
            <person name="Kaster A.-K."/>
            <person name="Ovreas L."/>
            <person name="Rohde M."/>
            <person name="Galperin M.Y."/>
            <person name="Jogler C."/>
        </authorList>
    </citation>
    <scope>NUCLEOTIDE SEQUENCE [LARGE SCALE GENOMIC DNA]</scope>
    <source>
        <strain evidence="1 2">Enr10</strain>
    </source>
</reference>
<dbReference type="Proteomes" id="UP000315647">
    <property type="component" value="Chromosome"/>
</dbReference>
<accession>A0A517Q017</accession>
<evidence type="ECO:0000313" key="1">
    <source>
        <dbReference type="EMBL" id="QDT24958.1"/>
    </source>
</evidence>
<proteinExistence type="predicted"/>
<organism evidence="1 2">
    <name type="scientific">Gimesia panareensis</name>
    <dbReference type="NCBI Taxonomy" id="2527978"/>
    <lineage>
        <taxon>Bacteria</taxon>
        <taxon>Pseudomonadati</taxon>
        <taxon>Planctomycetota</taxon>
        <taxon>Planctomycetia</taxon>
        <taxon>Planctomycetales</taxon>
        <taxon>Planctomycetaceae</taxon>
        <taxon>Gimesia</taxon>
    </lineage>
</organism>
<protein>
    <submittedName>
        <fullName evidence="1">Uncharacterized protein</fullName>
    </submittedName>
</protein>
<keyword evidence="2" id="KW-1185">Reference proteome</keyword>
<gene>
    <name evidence="1" type="ORF">Enr10x_02520</name>
</gene>
<name>A0A517Q017_9PLAN</name>
<dbReference type="RefSeq" id="WP_197997443.1">
    <property type="nucleotide sequence ID" value="NZ_CP037421.1"/>
</dbReference>
<dbReference type="AlphaFoldDB" id="A0A517Q017"/>
<evidence type="ECO:0000313" key="2">
    <source>
        <dbReference type="Proteomes" id="UP000315647"/>
    </source>
</evidence>
<sequence length="76" mass="9010">MVFQPLDPGDKESFDKMRELFSPAQVDQSVRHALQLCWMMLPQDKRNIDELEREFRRIVERALANLREDDQAFGDS</sequence>